<dbReference type="EMBL" id="BFEA01000255">
    <property type="protein sequence ID" value="GBG76899.1"/>
    <property type="molecule type" value="Genomic_DNA"/>
</dbReference>
<reference evidence="4 5" key="1">
    <citation type="journal article" date="2018" name="Cell">
        <title>The Chara Genome: Secondary Complexity and Implications for Plant Terrestrialization.</title>
        <authorList>
            <person name="Nishiyama T."/>
            <person name="Sakayama H."/>
            <person name="Vries J.D."/>
            <person name="Buschmann H."/>
            <person name="Saint-Marcoux D."/>
            <person name="Ullrich K.K."/>
            <person name="Haas F.B."/>
            <person name="Vanderstraeten L."/>
            <person name="Becker D."/>
            <person name="Lang D."/>
            <person name="Vosolsobe S."/>
            <person name="Rombauts S."/>
            <person name="Wilhelmsson P.K.I."/>
            <person name="Janitza P."/>
            <person name="Kern R."/>
            <person name="Heyl A."/>
            <person name="Rumpler F."/>
            <person name="Villalobos L.I.A.C."/>
            <person name="Clay J.M."/>
            <person name="Skokan R."/>
            <person name="Toyoda A."/>
            <person name="Suzuki Y."/>
            <person name="Kagoshima H."/>
            <person name="Schijlen E."/>
            <person name="Tajeshwar N."/>
            <person name="Catarino B."/>
            <person name="Hetherington A.J."/>
            <person name="Saltykova A."/>
            <person name="Bonnot C."/>
            <person name="Breuninger H."/>
            <person name="Symeonidi A."/>
            <person name="Radhakrishnan G.V."/>
            <person name="Van Nieuwerburgh F."/>
            <person name="Deforce D."/>
            <person name="Chang C."/>
            <person name="Karol K.G."/>
            <person name="Hedrich R."/>
            <person name="Ulvskov P."/>
            <person name="Glockner G."/>
            <person name="Delwiche C.F."/>
            <person name="Petrasek J."/>
            <person name="Van de Peer Y."/>
            <person name="Friml J."/>
            <person name="Beilby M."/>
            <person name="Dolan L."/>
            <person name="Kohara Y."/>
            <person name="Sugano S."/>
            <person name="Fujiyama A."/>
            <person name="Delaux P.-M."/>
            <person name="Quint M."/>
            <person name="TheiBen G."/>
            <person name="Hagemann M."/>
            <person name="Harholt J."/>
            <person name="Dunand C."/>
            <person name="Zachgo S."/>
            <person name="Langdale J."/>
            <person name="Maumus F."/>
            <person name="Straeten D.V.D."/>
            <person name="Gould S.B."/>
            <person name="Rensing S.A."/>
        </authorList>
    </citation>
    <scope>NUCLEOTIDE SEQUENCE [LARGE SCALE GENOMIC DNA]</scope>
    <source>
        <strain evidence="4 5">S276</strain>
    </source>
</reference>
<accession>A0A388L3L0</accession>
<dbReference type="Pfam" id="PF07890">
    <property type="entry name" value="Rrp15p"/>
    <property type="match status" value="1"/>
</dbReference>
<feature type="region of interest" description="Disordered" evidence="3">
    <location>
        <begin position="1"/>
        <end position="246"/>
    </location>
</feature>
<evidence type="ECO:0008006" key="6">
    <source>
        <dbReference type="Google" id="ProtNLM"/>
    </source>
</evidence>
<feature type="coiled-coil region" evidence="2">
    <location>
        <begin position="280"/>
        <end position="307"/>
    </location>
</feature>
<feature type="compositionally biased region" description="Basic residues" evidence="3">
    <location>
        <begin position="11"/>
        <end position="21"/>
    </location>
</feature>
<dbReference type="GO" id="GO:0030687">
    <property type="term" value="C:preribosome, large subunit precursor"/>
    <property type="evidence" value="ECO:0007669"/>
    <property type="project" value="TreeGrafter"/>
</dbReference>
<evidence type="ECO:0000256" key="2">
    <source>
        <dbReference type="SAM" id="Coils"/>
    </source>
</evidence>
<comment type="similarity">
    <text evidence="1">Belongs to the RRP15 family.</text>
</comment>
<dbReference type="PANTHER" id="PTHR13245">
    <property type="entry name" value="RRP15-LIKE PROTEIN"/>
    <property type="match status" value="1"/>
</dbReference>
<keyword evidence="5" id="KW-1185">Reference proteome</keyword>
<proteinExistence type="inferred from homology"/>
<dbReference type="STRING" id="69332.A0A388L3L0"/>
<evidence type="ECO:0000313" key="5">
    <source>
        <dbReference type="Proteomes" id="UP000265515"/>
    </source>
</evidence>
<feature type="compositionally biased region" description="Gly residues" evidence="3">
    <location>
        <begin position="132"/>
        <end position="148"/>
    </location>
</feature>
<gene>
    <name evidence="4" type="ORF">CBR_g23113</name>
</gene>
<evidence type="ECO:0000256" key="3">
    <source>
        <dbReference type="SAM" id="MobiDB-lite"/>
    </source>
</evidence>
<feature type="compositionally biased region" description="Acidic residues" evidence="3">
    <location>
        <begin position="219"/>
        <end position="234"/>
    </location>
</feature>
<organism evidence="4 5">
    <name type="scientific">Chara braunii</name>
    <name type="common">Braun's stonewort</name>
    <dbReference type="NCBI Taxonomy" id="69332"/>
    <lineage>
        <taxon>Eukaryota</taxon>
        <taxon>Viridiplantae</taxon>
        <taxon>Streptophyta</taxon>
        <taxon>Charophyceae</taxon>
        <taxon>Charales</taxon>
        <taxon>Characeae</taxon>
        <taxon>Chara</taxon>
    </lineage>
</organism>
<feature type="region of interest" description="Disordered" evidence="3">
    <location>
        <begin position="430"/>
        <end position="456"/>
    </location>
</feature>
<dbReference type="GO" id="GO:0000470">
    <property type="term" value="P:maturation of LSU-rRNA"/>
    <property type="evidence" value="ECO:0007669"/>
    <property type="project" value="TreeGrafter"/>
</dbReference>
<dbReference type="Proteomes" id="UP000265515">
    <property type="component" value="Unassembled WGS sequence"/>
</dbReference>
<dbReference type="Gramene" id="GBG76899">
    <property type="protein sequence ID" value="GBG76899"/>
    <property type="gene ID" value="CBR_g23113"/>
</dbReference>
<feature type="compositionally biased region" description="Acidic residues" evidence="3">
    <location>
        <begin position="431"/>
        <end position="440"/>
    </location>
</feature>
<dbReference type="PANTHER" id="PTHR13245:SF14">
    <property type="entry name" value="RRP15-LIKE PROTEIN"/>
    <property type="match status" value="1"/>
</dbReference>
<evidence type="ECO:0000256" key="1">
    <source>
        <dbReference type="ARBA" id="ARBA00007462"/>
    </source>
</evidence>
<name>A0A388L3L0_CHABU</name>
<sequence>MARGDGGSRARMARGRKKKGNRSASSHFPAKIKRDLSVFDSDDGEEGEDRRGRQVPAAIAGRHVESGAQDHSWKVPIRGNELEDTVRSDDKELAADLSSTREADKTLVEGGNGVVITDKSKEADRGRRGGGRRVGGGRGGGRGGGGGWEQFFAGQSEEDNDGGVDEEKERKGGRDGGELGGDGGEESDGDGGEEEEEEGEGSGEEEEEEEDGTGRRSDDEDEAEDSDGDGDGDGTGEGGRTSRAGEAFAKAFESIVGGKSDLPLPGSSAATGAVPIPILARKKKRVVEKLRRQEEELKASVQAKRSKREVLAKGRVLPLTYLDVKEKQLLKIATRGVVKLFNAVSEARKVEEEDVDEKDAVKLKKAAFLSELRGTLMRGPSNGGQEDAKKMGGTVAVQMERRSGGEVSQPGWEVLKEDYMVRQSRLKDWDQVEEGNEIEAETLAFPDGEDSSSGDD</sequence>
<feature type="compositionally biased region" description="Basic and acidic residues" evidence="3">
    <location>
        <begin position="118"/>
        <end position="127"/>
    </location>
</feature>
<feature type="compositionally biased region" description="Acidic residues" evidence="3">
    <location>
        <begin position="183"/>
        <end position="211"/>
    </location>
</feature>
<dbReference type="AlphaFoldDB" id="A0A388L3L0"/>
<dbReference type="InterPro" id="IPR012459">
    <property type="entry name" value="Rrp15"/>
</dbReference>
<feature type="compositionally biased region" description="Basic and acidic residues" evidence="3">
    <location>
        <begin position="165"/>
        <end position="177"/>
    </location>
</feature>
<protein>
    <recommendedName>
        <fullName evidence="6">RRP15-like protein</fullName>
    </recommendedName>
</protein>
<evidence type="ECO:0000313" key="4">
    <source>
        <dbReference type="EMBL" id="GBG76899.1"/>
    </source>
</evidence>
<feature type="compositionally biased region" description="Basic and acidic residues" evidence="3">
    <location>
        <begin position="80"/>
        <end position="107"/>
    </location>
</feature>
<feature type="compositionally biased region" description="Acidic residues" evidence="3">
    <location>
        <begin position="447"/>
        <end position="456"/>
    </location>
</feature>
<dbReference type="GO" id="GO:0000460">
    <property type="term" value="P:maturation of 5.8S rRNA"/>
    <property type="evidence" value="ECO:0007669"/>
    <property type="project" value="TreeGrafter"/>
</dbReference>
<dbReference type="OrthoDB" id="20949at2759"/>
<comment type="caution">
    <text evidence="4">The sequence shown here is derived from an EMBL/GenBank/DDBJ whole genome shotgun (WGS) entry which is preliminary data.</text>
</comment>
<keyword evidence="2" id="KW-0175">Coiled coil</keyword>